<evidence type="ECO:0000256" key="1">
    <source>
        <dbReference type="SAM" id="MobiDB-lite"/>
    </source>
</evidence>
<keyword evidence="3" id="KW-1185">Reference proteome</keyword>
<dbReference type="Proteomes" id="UP001185659">
    <property type="component" value="Unassembled WGS sequence"/>
</dbReference>
<gene>
    <name evidence="2" type="ORF">R2G56_03695</name>
</gene>
<proteinExistence type="predicted"/>
<reference evidence="2 3" key="1">
    <citation type="submission" date="2023-10" db="EMBL/GenBank/DDBJ databases">
        <authorList>
            <person name="Venkata Ramana C."/>
            <person name="Sasikala C."/>
            <person name="Dhurka M."/>
        </authorList>
    </citation>
    <scope>NUCLEOTIDE SEQUENCE [LARGE SCALE GENOMIC DNA]</scope>
    <source>
        <strain evidence="2 3">KCTC 32151</strain>
    </source>
</reference>
<dbReference type="EMBL" id="JAWLIP010000001">
    <property type="protein sequence ID" value="MDV6225381.1"/>
    <property type="molecule type" value="Genomic_DNA"/>
</dbReference>
<organism evidence="2 3">
    <name type="scientific">Nitratireductor aquimarinus</name>
    <dbReference type="NCBI Taxonomy" id="889300"/>
    <lineage>
        <taxon>Bacteria</taxon>
        <taxon>Pseudomonadati</taxon>
        <taxon>Pseudomonadota</taxon>
        <taxon>Alphaproteobacteria</taxon>
        <taxon>Hyphomicrobiales</taxon>
        <taxon>Phyllobacteriaceae</taxon>
        <taxon>Nitratireductor</taxon>
    </lineage>
</organism>
<name>A0ABU4AGY4_9HYPH</name>
<accession>A0ABU4AGY4</accession>
<evidence type="ECO:0000313" key="2">
    <source>
        <dbReference type="EMBL" id="MDV6225381.1"/>
    </source>
</evidence>
<evidence type="ECO:0008006" key="4">
    <source>
        <dbReference type="Google" id="ProtNLM"/>
    </source>
</evidence>
<evidence type="ECO:0000313" key="3">
    <source>
        <dbReference type="Proteomes" id="UP001185659"/>
    </source>
</evidence>
<sequence length="218" mass="23718">MPPALSLFDVLPDFGAPTPPPSPGDHAADHGFNPLSQPDEQPAAATDPVRPLQTQTDELIAAAQIALAERLSREHAEAMEQERQRHADEMDALRAQLGEAAGQTITQHFTVLENQVVELATQATARMLGSVLTEDLQKRSIAELERVVRSAIDDREALRIRVSGSPALWEVLKTGLGEKASHVDFAEAPGFDISVTIDEELFETRLTEWSETLAGLIS</sequence>
<comment type="caution">
    <text evidence="2">The sequence shown here is derived from an EMBL/GenBank/DDBJ whole genome shotgun (WGS) entry which is preliminary data.</text>
</comment>
<dbReference type="RefSeq" id="WP_317560477.1">
    <property type="nucleotide sequence ID" value="NZ_JAWLIP010000001.1"/>
</dbReference>
<feature type="region of interest" description="Disordered" evidence="1">
    <location>
        <begin position="1"/>
        <end position="50"/>
    </location>
</feature>
<protein>
    <recommendedName>
        <fullName evidence="4">Flagellar assembly protein FliH/Type III secretion system HrpE domain-containing protein</fullName>
    </recommendedName>
</protein>